<evidence type="ECO:0000313" key="2">
    <source>
        <dbReference type="Proteomes" id="UP001217185"/>
    </source>
</evidence>
<sequence>MMKDLERKYPELKKLLETYNYKFLALGMIYPIAPTDVVCFLSAAVGIKYTTYILTVIVTNIPLLIFSSFIVINFSESLMGTVLVVASFVLVSIVSIKMWNTLKHKRST</sequence>
<accession>A0AC61YY62</accession>
<dbReference type="EMBL" id="CP121756">
    <property type="protein sequence ID" value="WGE07699.2"/>
    <property type="molecule type" value="Genomic_DNA"/>
</dbReference>
<dbReference type="Proteomes" id="UP001217185">
    <property type="component" value="Chromosome"/>
</dbReference>
<protein>
    <submittedName>
        <fullName evidence="1">Uncharacterized protein</fullName>
    </submittedName>
</protein>
<gene>
    <name evidence="1" type="ORF">P5658_00350</name>
</gene>
<proteinExistence type="predicted"/>
<organism evidence="1 2">
    <name type="scientific">Bacillus subtilis</name>
    <dbReference type="NCBI Taxonomy" id="1423"/>
    <lineage>
        <taxon>Bacteria</taxon>
        <taxon>Bacillati</taxon>
        <taxon>Bacillota</taxon>
        <taxon>Bacilli</taxon>
        <taxon>Bacillales</taxon>
        <taxon>Bacillaceae</taxon>
        <taxon>Bacillus</taxon>
    </lineage>
</organism>
<name>A0AC61YY62_BACIU</name>
<evidence type="ECO:0000313" key="1">
    <source>
        <dbReference type="EMBL" id="WGE07699.2"/>
    </source>
</evidence>
<reference evidence="1" key="1">
    <citation type="submission" date="2025-02" db="EMBL/GenBank/DDBJ databases">
        <title>Complete genome sequences of 52 Bacillus and Priestia strains isolated from West-African fermentations and 26 reference strains from the DSMZ collection.</title>
        <authorList>
            <person name="Wiedenbein E.S."/>
            <person name="Canoy T.S."/>
            <person name="Hui Y."/>
            <person name="Parkouda C."/>
            <person name="Dawende C."/>
            <person name="Ametefe E."/>
            <person name="Jespersen L."/>
            <person name="Nielsen D.S."/>
        </authorList>
    </citation>
    <scope>NUCLEOTIDE SEQUENCE</scope>
    <source>
        <strain evidence="1">PRO122</strain>
    </source>
</reference>